<dbReference type="InterPro" id="IPR015424">
    <property type="entry name" value="PyrdxlP-dep_Trfase"/>
</dbReference>
<keyword evidence="5 6" id="KW-0663">Pyridoxal phosphate</keyword>
<evidence type="ECO:0000256" key="4">
    <source>
        <dbReference type="ARBA" id="ARBA00022679"/>
    </source>
</evidence>
<dbReference type="EMBL" id="MAHX01000013">
    <property type="protein sequence ID" value="OPC66177.1"/>
    <property type="molecule type" value="Genomic_DNA"/>
</dbReference>
<dbReference type="PANTHER" id="PTHR13693:SF77">
    <property type="entry name" value="8-AMINO-7-OXONONANOATE SYNTHASE"/>
    <property type="match status" value="1"/>
</dbReference>
<dbReference type="InterPro" id="IPR015422">
    <property type="entry name" value="PyrdxlP-dep_Trfase_small"/>
</dbReference>
<dbReference type="PROSITE" id="PS00599">
    <property type="entry name" value="AA_TRANSFER_CLASS_2"/>
    <property type="match status" value="1"/>
</dbReference>
<dbReference type="Proteomes" id="UP000190813">
    <property type="component" value="Unassembled WGS sequence"/>
</dbReference>
<dbReference type="PANTHER" id="PTHR13693">
    <property type="entry name" value="CLASS II AMINOTRANSFERASE/8-AMINO-7-OXONONANOATE SYNTHASE"/>
    <property type="match status" value="1"/>
</dbReference>
<keyword evidence="9" id="KW-1185">Reference proteome</keyword>
<keyword evidence="4" id="KW-0808">Transferase</keyword>
<dbReference type="InterPro" id="IPR004839">
    <property type="entry name" value="Aminotransferase_I/II_large"/>
</dbReference>
<gene>
    <name evidence="8" type="ORF">BAZ10_02825</name>
</gene>
<comment type="similarity">
    <text evidence="3">Belongs to the class-II pyridoxal-phosphate-dependent aminotransferase family. BioF subfamily.</text>
</comment>
<dbReference type="InterPro" id="IPR015421">
    <property type="entry name" value="PyrdxlP-dep_Trfase_major"/>
</dbReference>
<evidence type="ECO:0000256" key="3">
    <source>
        <dbReference type="ARBA" id="ARBA00010008"/>
    </source>
</evidence>
<dbReference type="Pfam" id="PF00155">
    <property type="entry name" value="Aminotran_1_2"/>
    <property type="match status" value="1"/>
</dbReference>
<name>A0A1T3MNL1_9FLAO</name>
<dbReference type="InterPro" id="IPR050087">
    <property type="entry name" value="AON_synthase_class-II"/>
</dbReference>
<dbReference type="Gene3D" id="3.40.640.10">
    <property type="entry name" value="Type I PLP-dependent aspartate aminotransferase-like (Major domain)"/>
    <property type="match status" value="1"/>
</dbReference>
<comment type="pathway">
    <text evidence="2">Lipid metabolism.</text>
</comment>
<evidence type="ECO:0000313" key="8">
    <source>
        <dbReference type="EMBL" id="OPC66177.1"/>
    </source>
</evidence>
<comment type="caution">
    <text evidence="8">The sequence shown here is derived from an EMBL/GenBank/DDBJ whole genome shotgun (WGS) entry which is preliminary data.</text>
</comment>
<protein>
    <submittedName>
        <fullName evidence="8">8-amino-7-oxononanoate synthase</fullName>
    </submittedName>
</protein>
<organism evidence="8 9">
    <name type="scientific">Elizabethkingia occulta</name>
    <dbReference type="NCBI Taxonomy" id="1867263"/>
    <lineage>
        <taxon>Bacteria</taxon>
        <taxon>Pseudomonadati</taxon>
        <taxon>Bacteroidota</taxon>
        <taxon>Flavobacteriia</taxon>
        <taxon>Flavobacteriales</taxon>
        <taxon>Weeksellaceae</taxon>
        <taxon>Elizabethkingia</taxon>
    </lineage>
</organism>
<dbReference type="SUPFAM" id="SSF53383">
    <property type="entry name" value="PLP-dependent transferases"/>
    <property type="match status" value="1"/>
</dbReference>
<dbReference type="AlphaFoldDB" id="A0A1T3MNL1"/>
<reference evidence="8 9" key="1">
    <citation type="submission" date="2016-06" db="EMBL/GenBank/DDBJ databases">
        <title>Revisiting the taxonomy of the Elizabethkingia Genus based on Whole-Genome Sequencing, Optical Mapping, and MALDI-TOF.</title>
        <authorList>
            <person name="Nicholson A.C."/>
        </authorList>
    </citation>
    <scope>NUCLEOTIDE SEQUENCE [LARGE SCALE GENOMIC DNA]</scope>
    <source>
        <strain evidence="8 9">G4070</strain>
    </source>
</reference>
<dbReference type="RefSeq" id="WP_078771729.1">
    <property type="nucleotide sequence ID" value="NZ_CBCSBR010000005.1"/>
</dbReference>
<dbReference type="Gene3D" id="3.90.1150.10">
    <property type="entry name" value="Aspartate Aminotransferase, domain 1"/>
    <property type="match status" value="1"/>
</dbReference>
<dbReference type="GO" id="GO:0016740">
    <property type="term" value="F:transferase activity"/>
    <property type="evidence" value="ECO:0007669"/>
    <property type="project" value="UniProtKB-KW"/>
</dbReference>
<dbReference type="GO" id="GO:0009102">
    <property type="term" value="P:biotin biosynthetic process"/>
    <property type="evidence" value="ECO:0007669"/>
    <property type="project" value="TreeGrafter"/>
</dbReference>
<dbReference type="InterPro" id="IPR001917">
    <property type="entry name" value="Aminotrans_II_pyridoxalP_BS"/>
</dbReference>
<accession>A0A1T3MNL1</accession>
<feature type="domain" description="Aminotransferase class I/classII large" evidence="7">
    <location>
        <begin position="29"/>
        <end position="362"/>
    </location>
</feature>
<evidence type="ECO:0000313" key="9">
    <source>
        <dbReference type="Proteomes" id="UP000190813"/>
    </source>
</evidence>
<proteinExistence type="inferred from homology"/>
<comment type="cofactor">
    <cofactor evidence="1 6">
        <name>pyridoxal 5'-phosphate</name>
        <dbReference type="ChEBI" id="CHEBI:597326"/>
    </cofactor>
</comment>
<evidence type="ECO:0000256" key="5">
    <source>
        <dbReference type="ARBA" id="ARBA00022898"/>
    </source>
</evidence>
<evidence type="ECO:0000259" key="7">
    <source>
        <dbReference type="Pfam" id="PF00155"/>
    </source>
</evidence>
<dbReference type="GO" id="GO:0030170">
    <property type="term" value="F:pyridoxal phosphate binding"/>
    <property type="evidence" value="ECO:0007669"/>
    <property type="project" value="InterPro"/>
</dbReference>
<evidence type="ECO:0000256" key="1">
    <source>
        <dbReference type="ARBA" id="ARBA00001933"/>
    </source>
</evidence>
<evidence type="ECO:0000256" key="6">
    <source>
        <dbReference type="RuleBase" id="RU003693"/>
    </source>
</evidence>
<evidence type="ECO:0000256" key="2">
    <source>
        <dbReference type="ARBA" id="ARBA00005189"/>
    </source>
</evidence>
<sequence length="371" mass="42004">MNQPEHWHKVLADRRENGNYRSLKIQEEGIDFLSNDYLGIAGNKAFQQYLLELLNINPELLSGATGSRLISGNSLVYEQAEEFITKVHKVESALLFPSGYKANLALFSCIAGRHHTILVDELVHRSVHDGCALSYAQKKKFRHNDLNHLEYLLSRTTGPVFIAVESLYSMDGDFAPLQEIITLAERYAAWVIVDEAHAVGVFGKGLVHRYNLQNRVLATVITYGKAFGMQGAVITGSNVLKEYLINFASPFIYSTAMQGYQVQGIIKAYHFLETYPHLENELQNNIEYFRKYQIHALSQSTSPVQIVQFPTVEKLCKAVQELKQQKINTYPIFSPTVKAGSERLRITLHQFNSPSEIDELASIIKDNLKHD</sequence>